<evidence type="ECO:0000313" key="2">
    <source>
        <dbReference type="EMBL" id="AWV05906.1"/>
    </source>
</evidence>
<dbReference type="KEGG" id="lmb:C9I47_0180"/>
<accession>A0A2U9SZZ0</accession>
<proteinExistence type="predicted"/>
<dbReference type="PANTHER" id="PTHR42815">
    <property type="entry name" value="FAD-BINDING, PUTATIVE (AFU_ORTHOLOGUE AFUA_6G07600)-RELATED"/>
    <property type="match status" value="1"/>
</dbReference>
<dbReference type="InterPro" id="IPR012675">
    <property type="entry name" value="Beta-grasp_dom_sf"/>
</dbReference>
<feature type="domain" description="2Fe-2S ferredoxin-type" evidence="1">
    <location>
        <begin position="217"/>
        <end position="301"/>
    </location>
</feature>
<dbReference type="PROSITE" id="PS51085">
    <property type="entry name" value="2FE2S_FER_2"/>
    <property type="match status" value="1"/>
</dbReference>
<dbReference type="AlphaFoldDB" id="A0A2U9SZZ0"/>
<dbReference type="GO" id="GO:0051537">
    <property type="term" value="F:2 iron, 2 sulfur cluster binding"/>
    <property type="evidence" value="ECO:0007669"/>
    <property type="project" value="InterPro"/>
</dbReference>
<sequence>MARRFAELAFTGPVKAAQQRYGSRESNLAHELAEDRRDRIGPAEAAFIAERDSFYIASVGEQGWPYVQHRGGPRGFLKALDERTLGFADFRGNRQYISVGNLAGDDRVSLILVDYPARRRLKLWARARVVHFEDDPMLLARLELPDYRARVERGIVLEVEAVDWNCPQHITPRYTEAEIAPRLQALQDQIEALKSQLRAATAAPAPGAVAAAADEAFEVLLRRSGRRLRVEAGQNLLDVLNDNGQDIPYSCRNGECATCVVPVIDGELLHRDEVLDDDERAAGNTLCCCVSRARGTLVLDL</sequence>
<reference evidence="2 3" key="1">
    <citation type="submission" date="2018-05" db="EMBL/GenBank/DDBJ databases">
        <title>The complete genome of Lysobacter maris HZ9B, a marine bacterium antagonistic against terrestrial plant pathogens.</title>
        <authorList>
            <person name="Zhang X.-Q."/>
        </authorList>
    </citation>
    <scope>NUCLEOTIDE SEQUENCE [LARGE SCALE GENOMIC DNA]</scope>
    <source>
        <strain evidence="2 3">HZ9B</strain>
    </source>
</reference>
<dbReference type="CDD" id="cd00207">
    <property type="entry name" value="fer2"/>
    <property type="match status" value="1"/>
</dbReference>
<dbReference type="InterPro" id="IPR012349">
    <property type="entry name" value="Split_barrel_FMN-bd"/>
</dbReference>
<dbReference type="RefSeq" id="WP_190238566.1">
    <property type="nucleotide sequence ID" value="NZ_CP029843.1"/>
</dbReference>
<dbReference type="Pfam" id="PF00111">
    <property type="entry name" value="Fer2"/>
    <property type="match status" value="1"/>
</dbReference>
<dbReference type="Proteomes" id="UP000249447">
    <property type="component" value="Chromosome"/>
</dbReference>
<name>A0A2U9SZZ0_9GAMM</name>
<dbReference type="SUPFAM" id="SSF54292">
    <property type="entry name" value="2Fe-2S ferredoxin-like"/>
    <property type="match status" value="1"/>
</dbReference>
<dbReference type="Gene3D" id="2.30.110.10">
    <property type="entry name" value="Electron Transport, Fmn-binding Protein, Chain A"/>
    <property type="match status" value="1"/>
</dbReference>
<dbReference type="PROSITE" id="PS00197">
    <property type="entry name" value="2FE2S_FER_1"/>
    <property type="match status" value="1"/>
</dbReference>
<organism evidence="2 3">
    <name type="scientific">Marilutibacter maris</name>
    <dbReference type="NCBI Taxonomy" id="1605891"/>
    <lineage>
        <taxon>Bacteria</taxon>
        <taxon>Pseudomonadati</taxon>
        <taxon>Pseudomonadota</taxon>
        <taxon>Gammaproteobacteria</taxon>
        <taxon>Lysobacterales</taxon>
        <taxon>Lysobacteraceae</taxon>
        <taxon>Marilutibacter</taxon>
    </lineage>
</organism>
<dbReference type="InterPro" id="IPR036010">
    <property type="entry name" value="2Fe-2S_ferredoxin-like_sf"/>
</dbReference>
<evidence type="ECO:0000313" key="3">
    <source>
        <dbReference type="Proteomes" id="UP000249447"/>
    </source>
</evidence>
<dbReference type="Gene3D" id="3.10.20.30">
    <property type="match status" value="1"/>
</dbReference>
<evidence type="ECO:0000259" key="1">
    <source>
        <dbReference type="PROSITE" id="PS51085"/>
    </source>
</evidence>
<dbReference type="InterPro" id="IPR006058">
    <property type="entry name" value="2Fe2S_fd_BS"/>
</dbReference>
<dbReference type="InterPro" id="IPR011576">
    <property type="entry name" value="Pyridox_Oxase_N"/>
</dbReference>
<dbReference type="PANTHER" id="PTHR42815:SF2">
    <property type="entry name" value="FAD-BINDING, PUTATIVE (AFU_ORTHOLOGUE AFUA_6G07600)-RELATED"/>
    <property type="match status" value="1"/>
</dbReference>
<dbReference type="EMBL" id="CP029843">
    <property type="protein sequence ID" value="AWV05906.1"/>
    <property type="molecule type" value="Genomic_DNA"/>
</dbReference>
<gene>
    <name evidence="2" type="ORF">C9I47_0180</name>
</gene>
<dbReference type="InterPro" id="IPR001041">
    <property type="entry name" value="2Fe-2S_ferredoxin-type"/>
</dbReference>
<dbReference type="SUPFAM" id="SSF50475">
    <property type="entry name" value="FMN-binding split barrel"/>
    <property type="match status" value="1"/>
</dbReference>
<dbReference type="Pfam" id="PF01243">
    <property type="entry name" value="PNPOx_N"/>
    <property type="match status" value="1"/>
</dbReference>
<protein>
    <recommendedName>
        <fullName evidence="1">2Fe-2S ferredoxin-type domain-containing protein</fullName>
    </recommendedName>
</protein>
<keyword evidence="3" id="KW-1185">Reference proteome</keyword>